<accession>A0AB33WPI0</accession>
<evidence type="ECO:0000313" key="1">
    <source>
        <dbReference type="EMBL" id="EIM14985.1"/>
    </source>
</evidence>
<protein>
    <submittedName>
        <fullName evidence="1">Uncharacterized protein</fullName>
    </submittedName>
</protein>
<gene>
    <name evidence="1" type="ORF">PchlO6_3547</name>
</gene>
<sequence>MRALRDRASTLRRRLAAPLVYDGAEALPGLGMGRHAWQRRAEAATLKAALDAVFEARRRQVSTKQGVDASVQVQAGRVWISAEQRIHLPPHLWWAGRMNQGSVSVIIIQNPTPKLSYAELAKMIEQKRAVEQVNLLDAKLNPAFLARLEAAIESADAQQGVQPAFPIEV</sequence>
<dbReference type="AlphaFoldDB" id="A0AB33WPI0"/>
<proteinExistence type="predicted"/>
<comment type="caution">
    <text evidence="1">The sequence shown here is derived from an EMBL/GenBank/DDBJ whole genome shotgun (WGS) entry which is preliminary data.</text>
</comment>
<dbReference type="Proteomes" id="UP000003790">
    <property type="component" value="Chromosome"/>
</dbReference>
<dbReference type="EMBL" id="AHOT01000023">
    <property type="protein sequence ID" value="EIM14985.1"/>
    <property type="molecule type" value="Genomic_DNA"/>
</dbReference>
<organism evidence="1 2">
    <name type="scientific">Pseudomonas chlororaphis O6</name>
    <dbReference type="NCBI Taxonomy" id="1037915"/>
    <lineage>
        <taxon>Bacteria</taxon>
        <taxon>Pseudomonadati</taxon>
        <taxon>Pseudomonadota</taxon>
        <taxon>Gammaproteobacteria</taxon>
        <taxon>Pseudomonadales</taxon>
        <taxon>Pseudomonadaceae</taxon>
        <taxon>Pseudomonas</taxon>
    </lineage>
</organism>
<name>A0AB33WPI0_9PSED</name>
<reference evidence="1 2" key="1">
    <citation type="journal article" date="2012" name="PLoS Genet.">
        <title>Comparative Genomics of Plant-Associated Pseudomonas spp.: Insights into Diversity and Inheritance of Traits Involved in Multitrophic Interactions.</title>
        <authorList>
            <person name="Loper J.E."/>
            <person name="Hassan K.A."/>
            <person name="Mavrodi D.V."/>
            <person name="Davis E.W.II."/>
            <person name="Lim C.K."/>
            <person name="Shaffer B.T."/>
            <person name="Elbourne L.D."/>
            <person name="Stockwell V.O."/>
            <person name="Hartney S.L."/>
            <person name="Breakwell K."/>
            <person name="Henkels M.D."/>
            <person name="Tetu S.G."/>
            <person name="Rangel L.I."/>
            <person name="Kidarsa T.A."/>
            <person name="Wilson N.L."/>
            <person name="van de Mortel J.E."/>
            <person name="Song C."/>
            <person name="Blumhagen R."/>
            <person name="Radune D."/>
            <person name="Hostetler J.B."/>
            <person name="Brinkac L.M."/>
            <person name="Durkin A.S."/>
            <person name="Kluepfel D.A."/>
            <person name="Wechter W.P."/>
            <person name="Anderson A.J."/>
            <person name="Kim Y.C."/>
            <person name="Pierson L.S.III."/>
            <person name="Pierson E.A."/>
            <person name="Lindow S.E."/>
            <person name="Kobayashi D.Y."/>
            <person name="Raaijmakers J.M."/>
            <person name="Weller D.M."/>
            <person name="Thomashow L.S."/>
            <person name="Allen A.E."/>
            <person name="Paulsen I.T."/>
        </authorList>
    </citation>
    <scope>NUCLEOTIDE SEQUENCE [LARGE SCALE GENOMIC DNA]</scope>
    <source>
        <strain evidence="1 2">O6</strain>
    </source>
</reference>
<evidence type="ECO:0000313" key="2">
    <source>
        <dbReference type="Proteomes" id="UP000003790"/>
    </source>
</evidence>